<name>A0ABP7TM37_9ACTN</name>
<feature type="domain" description="HTH cro/C1-type" evidence="1">
    <location>
        <begin position="26"/>
        <end position="92"/>
    </location>
</feature>
<comment type="caution">
    <text evidence="2">The sequence shown here is derived from an EMBL/GenBank/DDBJ whole genome shotgun (WGS) entry which is preliminary data.</text>
</comment>
<evidence type="ECO:0000313" key="2">
    <source>
        <dbReference type="EMBL" id="GAA4028335.1"/>
    </source>
</evidence>
<protein>
    <recommendedName>
        <fullName evidence="1">HTH cro/C1-type domain-containing protein</fullName>
    </recommendedName>
</protein>
<dbReference type="EMBL" id="BAAAZX010000044">
    <property type="protein sequence ID" value="GAA4028335.1"/>
    <property type="molecule type" value="Genomic_DNA"/>
</dbReference>
<proteinExistence type="predicted"/>
<reference evidence="3" key="1">
    <citation type="journal article" date="2019" name="Int. J. Syst. Evol. Microbiol.">
        <title>The Global Catalogue of Microorganisms (GCM) 10K type strain sequencing project: providing services to taxonomists for standard genome sequencing and annotation.</title>
        <authorList>
            <consortium name="The Broad Institute Genomics Platform"/>
            <consortium name="The Broad Institute Genome Sequencing Center for Infectious Disease"/>
            <person name="Wu L."/>
            <person name="Ma J."/>
        </authorList>
    </citation>
    <scope>NUCLEOTIDE SEQUENCE [LARGE SCALE GENOMIC DNA]</scope>
    <source>
        <strain evidence="3">JCM 16924</strain>
    </source>
</reference>
<gene>
    <name evidence="2" type="ORF">GCM10022232_87730</name>
</gene>
<organism evidence="2 3">
    <name type="scientific">Streptomyces plumbiresistens</name>
    <dbReference type="NCBI Taxonomy" id="511811"/>
    <lineage>
        <taxon>Bacteria</taxon>
        <taxon>Bacillati</taxon>
        <taxon>Actinomycetota</taxon>
        <taxon>Actinomycetes</taxon>
        <taxon>Kitasatosporales</taxon>
        <taxon>Streptomycetaceae</taxon>
        <taxon>Streptomyces</taxon>
    </lineage>
</organism>
<keyword evidence="3" id="KW-1185">Reference proteome</keyword>
<accession>A0ABP7TM37</accession>
<dbReference type="InterPro" id="IPR001387">
    <property type="entry name" value="Cro/C1-type_HTH"/>
</dbReference>
<dbReference type="Pfam" id="PF13443">
    <property type="entry name" value="HTH_26"/>
    <property type="match status" value="1"/>
</dbReference>
<evidence type="ECO:0000259" key="1">
    <source>
        <dbReference type="Pfam" id="PF13443"/>
    </source>
</evidence>
<dbReference type="Proteomes" id="UP001500456">
    <property type="component" value="Unassembled WGS sequence"/>
</dbReference>
<evidence type="ECO:0000313" key="3">
    <source>
        <dbReference type="Proteomes" id="UP001500456"/>
    </source>
</evidence>
<dbReference type="RefSeq" id="WP_345571172.1">
    <property type="nucleotide sequence ID" value="NZ_BAAAZX010000044.1"/>
</dbReference>
<sequence length="127" mass="14512">MKAVPHGDEPTARSAFEALQPRYEWRLRELMALRRNWYTTTKLAPELRKYGFDLDRSNIYRLVKADRPPKMPVELILALCKILKCTFEDLVVEIEPDATPAEPAARGPRPVVPDMPLLSGDFFDAEG</sequence>